<dbReference type="RefSeq" id="WP_119297724.1">
    <property type="nucleotide sequence ID" value="NZ_BHGK01000001.1"/>
</dbReference>
<keyword evidence="2" id="KW-1185">Reference proteome</keyword>
<protein>
    <recommendedName>
        <fullName evidence="3">Transposase</fullName>
    </recommendedName>
</protein>
<evidence type="ECO:0000313" key="2">
    <source>
        <dbReference type="Proteomes" id="UP000265643"/>
    </source>
</evidence>
<proteinExistence type="predicted"/>
<gene>
    <name evidence="1" type="ORF">KGMB01110_09390</name>
</gene>
<comment type="caution">
    <text evidence="1">The sequence shown here is derived from an EMBL/GenBank/DDBJ whole genome shotgun (WGS) entry which is preliminary data.</text>
</comment>
<dbReference type="EMBL" id="BHGK01000001">
    <property type="protein sequence ID" value="GCA66503.1"/>
    <property type="molecule type" value="Genomic_DNA"/>
</dbReference>
<sequence length="295" mass="34757">MEKMKKRRETEEFIMSPTVDICFKELMQNPKVRKGMVAAILGKDPDEIESTVLMPTILQQEYADDKLGILDARVKLVDGEQIDVEMQNAFFAFWPNRVLFYLGKMYTSQLKEGEGYENLKQCVHVSILNFIHFPDDNICFRAISFCEEGTGKIYTDKMKIYVLELPKLPPEQKNEKDIIRWMRFLRAKSRKEFEKMAERDEYIQEAYEALKRMSADEKKRLEYEAREKALRDYNTQMNSAEKRGIEAGMKIGEKRMLEQAKRTVQVLKEMGMPMEQIVQAVGREENEVKSWLEEK</sequence>
<reference evidence="2" key="1">
    <citation type="submission" date="2018-09" db="EMBL/GenBank/DDBJ databases">
        <title>Draft Genome Sequence of Mediterraneibacter sp. KCTC 15684.</title>
        <authorList>
            <person name="Kim J.S."/>
            <person name="Han K.I."/>
            <person name="Suh M.K."/>
            <person name="Lee K.C."/>
            <person name="Eom M.K."/>
            <person name="Lee J.H."/>
            <person name="Park S.H."/>
            <person name="Kang S.W."/>
            <person name="Park J.E."/>
            <person name="Oh B.S."/>
            <person name="Yu S.Y."/>
            <person name="Choi S.H."/>
            <person name="Lee D.H."/>
            <person name="Yoon H."/>
            <person name="Kim B."/>
            <person name="Yang S.J."/>
            <person name="Lee J.S."/>
        </authorList>
    </citation>
    <scope>NUCLEOTIDE SEQUENCE [LARGE SCALE GENOMIC DNA]</scope>
    <source>
        <strain evidence="2">KCTC 15684</strain>
    </source>
</reference>
<dbReference type="NCBIfam" id="TIGR01784">
    <property type="entry name" value="T_den_put_tspse"/>
    <property type="match status" value="1"/>
</dbReference>
<dbReference type="InterPro" id="IPR010106">
    <property type="entry name" value="RpnA"/>
</dbReference>
<evidence type="ECO:0008006" key="3">
    <source>
        <dbReference type="Google" id="ProtNLM"/>
    </source>
</evidence>
<accession>A0A391PA42</accession>
<name>A0A391PA42_9FIRM</name>
<evidence type="ECO:0000313" key="1">
    <source>
        <dbReference type="EMBL" id="GCA66503.1"/>
    </source>
</evidence>
<organism evidence="1 2">
    <name type="scientific">Mediterraneibacter butyricigenes</name>
    <dbReference type="NCBI Taxonomy" id="2316025"/>
    <lineage>
        <taxon>Bacteria</taxon>
        <taxon>Bacillati</taxon>
        <taxon>Bacillota</taxon>
        <taxon>Clostridia</taxon>
        <taxon>Lachnospirales</taxon>
        <taxon>Lachnospiraceae</taxon>
        <taxon>Mediterraneibacter</taxon>
    </lineage>
</organism>
<dbReference type="Pfam" id="PF12784">
    <property type="entry name" value="PDDEXK_2"/>
    <property type="match status" value="1"/>
</dbReference>
<dbReference type="PANTHER" id="PTHR41317:SF1">
    <property type="entry name" value="PD-(D_E)XK NUCLEASE FAMILY TRANSPOSASE"/>
    <property type="match status" value="1"/>
</dbReference>
<dbReference type="PANTHER" id="PTHR41317">
    <property type="entry name" value="PD-(D_E)XK NUCLEASE FAMILY TRANSPOSASE"/>
    <property type="match status" value="1"/>
</dbReference>
<dbReference type="Proteomes" id="UP000265643">
    <property type="component" value="Unassembled WGS sequence"/>
</dbReference>
<dbReference type="AlphaFoldDB" id="A0A391PA42"/>